<dbReference type="PANTHER" id="PTHR11662">
    <property type="entry name" value="SOLUTE CARRIER FAMILY 17"/>
    <property type="match status" value="1"/>
</dbReference>
<dbReference type="PANTHER" id="PTHR11662:SF399">
    <property type="entry name" value="FI19708P1-RELATED"/>
    <property type="match status" value="1"/>
</dbReference>
<feature type="transmembrane region" description="Helical" evidence="5">
    <location>
        <begin position="33"/>
        <end position="52"/>
    </location>
</feature>
<proteinExistence type="predicted"/>
<dbReference type="PROSITE" id="PS50850">
    <property type="entry name" value="MFS"/>
    <property type="match status" value="1"/>
</dbReference>
<comment type="subcellular location">
    <subcellularLocation>
        <location evidence="1">Membrane</location>
        <topology evidence="1">Multi-pass membrane protein</topology>
    </subcellularLocation>
</comment>
<keyword evidence="3 5" id="KW-1133">Transmembrane helix</keyword>
<dbReference type="GO" id="GO:0016020">
    <property type="term" value="C:membrane"/>
    <property type="evidence" value="ECO:0007669"/>
    <property type="project" value="UniProtKB-SubCell"/>
</dbReference>
<name>A0A7R9JK56_TIMCA</name>
<dbReference type="SUPFAM" id="SSF103473">
    <property type="entry name" value="MFS general substrate transporter"/>
    <property type="match status" value="1"/>
</dbReference>
<evidence type="ECO:0000256" key="1">
    <source>
        <dbReference type="ARBA" id="ARBA00004141"/>
    </source>
</evidence>
<dbReference type="GO" id="GO:0022857">
    <property type="term" value="F:transmembrane transporter activity"/>
    <property type="evidence" value="ECO:0007669"/>
    <property type="project" value="InterPro"/>
</dbReference>
<evidence type="ECO:0000259" key="6">
    <source>
        <dbReference type="PROSITE" id="PS50850"/>
    </source>
</evidence>
<protein>
    <submittedName>
        <fullName evidence="7">(California timema) hypothetical protein</fullName>
    </submittedName>
</protein>
<evidence type="ECO:0000256" key="3">
    <source>
        <dbReference type="ARBA" id="ARBA00022989"/>
    </source>
</evidence>
<dbReference type="AlphaFoldDB" id="A0A7R9JK56"/>
<sequence>MGLSQTLATIPGVASPVLSGYIVQHQSAEEWNIVFYLAGAMFLVGALVFLVFGSGERQSWADQQHHPDDITQFCYTNSELSDDSPE</sequence>
<feature type="domain" description="Major facilitator superfamily (MFS) profile" evidence="6">
    <location>
        <begin position="1"/>
        <end position="57"/>
    </location>
</feature>
<dbReference type="InterPro" id="IPR036259">
    <property type="entry name" value="MFS_trans_sf"/>
</dbReference>
<evidence type="ECO:0000256" key="5">
    <source>
        <dbReference type="SAM" id="Phobius"/>
    </source>
</evidence>
<dbReference type="EMBL" id="OE205397">
    <property type="protein sequence ID" value="CAD7580819.1"/>
    <property type="molecule type" value="Genomic_DNA"/>
</dbReference>
<keyword evidence="4 5" id="KW-0472">Membrane</keyword>
<keyword evidence="2 5" id="KW-0812">Transmembrane</keyword>
<dbReference type="InterPro" id="IPR050382">
    <property type="entry name" value="MFS_Na/Anion_cotransporter"/>
</dbReference>
<reference evidence="7" key="1">
    <citation type="submission" date="2020-11" db="EMBL/GenBank/DDBJ databases">
        <authorList>
            <person name="Tran Van P."/>
        </authorList>
    </citation>
    <scope>NUCLEOTIDE SEQUENCE</scope>
</reference>
<dbReference type="InterPro" id="IPR020846">
    <property type="entry name" value="MFS_dom"/>
</dbReference>
<dbReference type="Gene3D" id="1.20.1250.20">
    <property type="entry name" value="MFS general substrate transporter like domains"/>
    <property type="match status" value="1"/>
</dbReference>
<gene>
    <name evidence="7" type="ORF">TCMB3V08_LOCUS13352</name>
</gene>
<accession>A0A7R9JK56</accession>
<organism evidence="7">
    <name type="scientific">Timema californicum</name>
    <name type="common">California timema</name>
    <name type="synonym">Walking stick</name>
    <dbReference type="NCBI Taxonomy" id="61474"/>
    <lineage>
        <taxon>Eukaryota</taxon>
        <taxon>Metazoa</taxon>
        <taxon>Ecdysozoa</taxon>
        <taxon>Arthropoda</taxon>
        <taxon>Hexapoda</taxon>
        <taxon>Insecta</taxon>
        <taxon>Pterygota</taxon>
        <taxon>Neoptera</taxon>
        <taxon>Polyneoptera</taxon>
        <taxon>Phasmatodea</taxon>
        <taxon>Timematodea</taxon>
        <taxon>Timematoidea</taxon>
        <taxon>Timematidae</taxon>
        <taxon>Timema</taxon>
    </lineage>
</organism>
<evidence type="ECO:0000256" key="2">
    <source>
        <dbReference type="ARBA" id="ARBA00022692"/>
    </source>
</evidence>
<evidence type="ECO:0000256" key="4">
    <source>
        <dbReference type="ARBA" id="ARBA00023136"/>
    </source>
</evidence>
<evidence type="ECO:0000313" key="7">
    <source>
        <dbReference type="EMBL" id="CAD7580819.1"/>
    </source>
</evidence>